<name>A0A0V8RW56_PYROC</name>
<proteinExistence type="predicted"/>
<accession>A0A0V8RW56</accession>
<evidence type="ECO:0000313" key="1">
    <source>
        <dbReference type="EMBL" id="KSW12286.1"/>
    </source>
</evidence>
<dbReference type="STRING" id="2309.CF15_05930"/>
<dbReference type="EMBL" id="LNTB01000001">
    <property type="protein sequence ID" value="KSW12286.1"/>
    <property type="molecule type" value="Genomic_DNA"/>
</dbReference>
<dbReference type="RefSeq" id="WP_058370966.1">
    <property type="nucleotide sequence ID" value="NZ_LNTB01000001.1"/>
</dbReference>
<keyword evidence="2" id="KW-1185">Reference proteome</keyword>
<organism evidence="1 2">
    <name type="scientific">Pyrodictium occultum</name>
    <dbReference type="NCBI Taxonomy" id="2309"/>
    <lineage>
        <taxon>Archaea</taxon>
        <taxon>Thermoproteota</taxon>
        <taxon>Thermoprotei</taxon>
        <taxon>Desulfurococcales</taxon>
        <taxon>Pyrodictiaceae</taxon>
        <taxon>Pyrodictium</taxon>
    </lineage>
</organism>
<sequence length="70" mass="7689">MDKPLGLVGEDGSVDYGLALKITAPASRDEYLKRAILSFAVREFRDGLRRMPGLSFSGVTLRWDATSRAS</sequence>
<comment type="caution">
    <text evidence="1">The sequence shown here is derived from an EMBL/GenBank/DDBJ whole genome shotgun (WGS) entry which is preliminary data.</text>
</comment>
<dbReference type="AlphaFoldDB" id="A0A0V8RW56"/>
<gene>
    <name evidence="1" type="ORF">CF15_05930</name>
</gene>
<evidence type="ECO:0000313" key="2">
    <source>
        <dbReference type="Proteomes" id="UP000053352"/>
    </source>
</evidence>
<dbReference type="Proteomes" id="UP000053352">
    <property type="component" value="Unassembled WGS sequence"/>
</dbReference>
<protein>
    <submittedName>
        <fullName evidence="1">Uncharacterized protein</fullName>
    </submittedName>
</protein>
<reference evidence="1 2" key="1">
    <citation type="submission" date="2015-11" db="EMBL/GenBank/DDBJ databases">
        <title>Genome sequence of Pyrodictium occultum PL-19, a marine hyperthermophilic archaeon isolated from Volcano, Italy.</title>
        <authorList>
            <person name="Utturkar S."/>
            <person name="Huber H."/>
            <person name="Leptihn S."/>
            <person name="Brown S."/>
            <person name="Stetter K.O."/>
            <person name="Podar M."/>
        </authorList>
    </citation>
    <scope>NUCLEOTIDE SEQUENCE [LARGE SCALE GENOMIC DNA]</scope>
    <source>
        <strain evidence="1 2">PL-19</strain>
    </source>
</reference>